<dbReference type="RefSeq" id="WP_094397308.1">
    <property type="nucleotide sequence ID" value="NZ_CP016893.1"/>
</dbReference>
<protein>
    <recommendedName>
        <fullName evidence="1">DUF7144 domain-containing protein</fullName>
    </recommendedName>
</protein>
<dbReference type="AlphaFoldDB" id="A0A223HYN8"/>
<name>A0A223HYN8_THETR</name>
<gene>
    <name evidence="2" type="ORF">Thert_01567</name>
</gene>
<feature type="domain" description="DUF7144" evidence="1">
    <location>
        <begin position="3"/>
        <end position="107"/>
    </location>
</feature>
<evidence type="ECO:0000313" key="2">
    <source>
        <dbReference type="EMBL" id="AST57589.1"/>
    </source>
</evidence>
<evidence type="ECO:0000313" key="3">
    <source>
        <dbReference type="Proteomes" id="UP000214975"/>
    </source>
</evidence>
<sequence>MNFVAILVMLQGTLYILDSIIRMFERANFKIGSNVILSTNFYFIGIIFGAIFIISSIGLLKKRKYGYFLALYLYAILIIYYLMAIAYLIINRQYFLAFYCIVIMAVFYMIINYVRKNKSEFIK</sequence>
<organism evidence="2 3">
    <name type="scientific">Thermoanaerobacterium thermosaccharolyticum</name>
    <name type="common">Clostridium thermosaccharolyticum</name>
    <dbReference type="NCBI Taxonomy" id="1517"/>
    <lineage>
        <taxon>Bacteria</taxon>
        <taxon>Bacillati</taxon>
        <taxon>Bacillota</taxon>
        <taxon>Clostridia</taxon>
        <taxon>Thermoanaerobacterales</taxon>
        <taxon>Thermoanaerobacteraceae</taxon>
        <taxon>Thermoanaerobacterium</taxon>
    </lineage>
</organism>
<dbReference type="InterPro" id="IPR055568">
    <property type="entry name" value="DUF7144"/>
</dbReference>
<reference evidence="2 3" key="1">
    <citation type="submission" date="2016-08" db="EMBL/GenBank/DDBJ databases">
        <title>A novel genetic cassette of butanologenic Thermoanaerobacterium thermosaccharolyticum that directly convert cellulose to butanol.</title>
        <authorList>
            <person name="Li T."/>
            <person name="He J."/>
        </authorList>
    </citation>
    <scope>NUCLEOTIDE SEQUENCE [LARGE SCALE GENOMIC DNA]</scope>
    <source>
        <strain evidence="2 3">TG57</strain>
    </source>
</reference>
<proteinExistence type="predicted"/>
<evidence type="ECO:0000259" key="1">
    <source>
        <dbReference type="Pfam" id="PF23636"/>
    </source>
</evidence>
<dbReference type="Pfam" id="PF23636">
    <property type="entry name" value="DUF7144"/>
    <property type="match status" value="1"/>
</dbReference>
<dbReference type="EMBL" id="CP016893">
    <property type="protein sequence ID" value="AST57589.1"/>
    <property type="molecule type" value="Genomic_DNA"/>
</dbReference>
<accession>A0A223HYN8</accession>
<dbReference type="Proteomes" id="UP000214975">
    <property type="component" value="Chromosome"/>
</dbReference>